<proteinExistence type="predicted"/>
<evidence type="ECO:0000313" key="3">
    <source>
        <dbReference type="EMBL" id="TMQ67301.1"/>
    </source>
</evidence>
<dbReference type="Gene3D" id="2.20.130.10">
    <property type="entry name" value="CAC2371-like domains"/>
    <property type="match status" value="1"/>
</dbReference>
<evidence type="ECO:0000256" key="1">
    <source>
        <dbReference type="SAM" id="MobiDB-lite"/>
    </source>
</evidence>
<dbReference type="Proteomes" id="UP000316609">
    <property type="component" value="Unassembled WGS sequence"/>
</dbReference>
<keyword evidence="3" id="KW-0808">Transferase</keyword>
<accession>A0A538TUL8</accession>
<evidence type="ECO:0000313" key="4">
    <source>
        <dbReference type="Proteomes" id="UP000316609"/>
    </source>
</evidence>
<dbReference type="SUPFAM" id="SSF53335">
    <property type="entry name" value="S-adenosyl-L-methionine-dependent methyltransferases"/>
    <property type="match status" value="1"/>
</dbReference>
<dbReference type="GO" id="GO:0008168">
    <property type="term" value="F:methyltransferase activity"/>
    <property type="evidence" value="ECO:0007669"/>
    <property type="project" value="UniProtKB-KW"/>
</dbReference>
<comment type="caution">
    <text evidence="3">The sequence shown here is derived from an EMBL/GenBank/DDBJ whole genome shotgun (WGS) entry which is preliminary data.</text>
</comment>
<dbReference type="Pfam" id="PF13649">
    <property type="entry name" value="Methyltransf_25"/>
    <property type="match status" value="1"/>
</dbReference>
<sequence length="286" mass="32761">MEGVGGRGNRRPRLPGLSVLEGPRRKARMTDSRATLSSVYQAPDLYDLVLESYDEDLEFWLDEARRGRGPVLDVACGTGRVLLSLLERGIDADGLDREAPMLERLRVKARDRGLKVEVTEADMRDFTMPRRYARVFLPFNGFAHCDTTDDQLRCLKCCREHVEPGGSLVLAMSFPACAYWANPGTRVLELEVAHPETGFPVRMYDTRAMDHVAQRQHSLTEIEELDGTGQVLRVHRFEMTQRWVYRFELELLLRQAGFARCEILGGFDRRPLERDTDTLLAFAWRD</sequence>
<dbReference type="GO" id="GO:0032259">
    <property type="term" value="P:methylation"/>
    <property type="evidence" value="ECO:0007669"/>
    <property type="project" value="UniProtKB-KW"/>
</dbReference>
<dbReference type="CDD" id="cd02440">
    <property type="entry name" value="AdoMet_MTases"/>
    <property type="match status" value="1"/>
</dbReference>
<keyword evidence="3" id="KW-0489">Methyltransferase</keyword>
<dbReference type="Gene3D" id="3.40.50.150">
    <property type="entry name" value="Vaccinia Virus protein VP39"/>
    <property type="match status" value="1"/>
</dbReference>
<dbReference type="AlphaFoldDB" id="A0A538TUL8"/>
<dbReference type="InterPro" id="IPR041698">
    <property type="entry name" value="Methyltransf_25"/>
</dbReference>
<feature type="domain" description="Methyltransferase" evidence="2">
    <location>
        <begin position="71"/>
        <end position="166"/>
    </location>
</feature>
<gene>
    <name evidence="3" type="ORF">E6K78_05355</name>
</gene>
<protein>
    <submittedName>
        <fullName evidence="3">Class I SAM-dependent methyltransferase</fullName>
    </submittedName>
</protein>
<name>A0A538TUL8_UNCEI</name>
<evidence type="ECO:0000259" key="2">
    <source>
        <dbReference type="Pfam" id="PF13649"/>
    </source>
</evidence>
<organism evidence="3 4">
    <name type="scientific">Eiseniibacteriota bacterium</name>
    <dbReference type="NCBI Taxonomy" id="2212470"/>
    <lineage>
        <taxon>Bacteria</taxon>
        <taxon>Candidatus Eiseniibacteriota</taxon>
    </lineage>
</organism>
<feature type="region of interest" description="Disordered" evidence="1">
    <location>
        <begin position="1"/>
        <end position="28"/>
    </location>
</feature>
<dbReference type="EMBL" id="VBOY01000045">
    <property type="protein sequence ID" value="TMQ67301.1"/>
    <property type="molecule type" value="Genomic_DNA"/>
</dbReference>
<dbReference type="InterPro" id="IPR029063">
    <property type="entry name" value="SAM-dependent_MTases_sf"/>
</dbReference>
<reference evidence="3 4" key="1">
    <citation type="journal article" date="2019" name="Nat. Microbiol.">
        <title>Mediterranean grassland soil C-N compound turnover is dependent on rainfall and depth, and is mediated by genomically divergent microorganisms.</title>
        <authorList>
            <person name="Diamond S."/>
            <person name="Andeer P.F."/>
            <person name="Li Z."/>
            <person name="Crits-Christoph A."/>
            <person name="Burstein D."/>
            <person name="Anantharaman K."/>
            <person name="Lane K.R."/>
            <person name="Thomas B.C."/>
            <person name="Pan C."/>
            <person name="Northen T.R."/>
            <person name="Banfield J.F."/>
        </authorList>
    </citation>
    <scope>NUCLEOTIDE SEQUENCE [LARGE SCALE GENOMIC DNA]</scope>
    <source>
        <strain evidence="3">WS_8</strain>
    </source>
</reference>